<gene>
    <name evidence="1" type="ORF">DW914_16135</name>
</gene>
<dbReference type="RefSeq" id="WP_118583383.1">
    <property type="nucleotide sequence ID" value="NZ_CABJFX010000038.1"/>
</dbReference>
<dbReference type="Proteomes" id="UP000283492">
    <property type="component" value="Unassembled WGS sequence"/>
</dbReference>
<organism evidence="1 2">
    <name type="scientific">Roseburia inulinivorans</name>
    <dbReference type="NCBI Taxonomy" id="360807"/>
    <lineage>
        <taxon>Bacteria</taxon>
        <taxon>Bacillati</taxon>
        <taxon>Bacillota</taxon>
        <taxon>Clostridia</taxon>
        <taxon>Lachnospirales</taxon>
        <taxon>Lachnospiraceae</taxon>
        <taxon>Roseburia</taxon>
    </lineage>
</organism>
<dbReference type="AlphaFoldDB" id="A0A3R6A9U0"/>
<comment type="caution">
    <text evidence="1">The sequence shown here is derived from an EMBL/GenBank/DDBJ whole genome shotgun (WGS) entry which is preliminary data.</text>
</comment>
<name>A0A3R6A9U0_9FIRM</name>
<evidence type="ECO:0000313" key="2">
    <source>
        <dbReference type="Proteomes" id="UP000283492"/>
    </source>
</evidence>
<proteinExistence type="predicted"/>
<accession>A0A3R6A9U0</accession>
<evidence type="ECO:0000313" key="1">
    <source>
        <dbReference type="EMBL" id="RHA83770.1"/>
    </source>
</evidence>
<reference evidence="1 2" key="1">
    <citation type="submission" date="2018-08" db="EMBL/GenBank/DDBJ databases">
        <title>A genome reference for cultivated species of the human gut microbiota.</title>
        <authorList>
            <person name="Zou Y."/>
            <person name="Xue W."/>
            <person name="Luo G."/>
        </authorList>
    </citation>
    <scope>NUCLEOTIDE SEQUENCE [LARGE SCALE GENOMIC DNA]</scope>
    <source>
        <strain evidence="1 2">AM42-1AC</strain>
    </source>
</reference>
<sequence>MKEIIYEDCNNNIQFIKEMFLKIGLMVKEELMWNISNFDSVPVNSEDYSGVGRTVNDSRQRVYLFQQRILNEHTVVIGHKELLNLFGDIRTIYEAVFVATIDGCQSEISIFDGDIISIQGNIEDFL</sequence>
<protein>
    <submittedName>
        <fullName evidence="1">Uncharacterized protein</fullName>
    </submittedName>
</protein>
<dbReference type="EMBL" id="QSFX01000038">
    <property type="protein sequence ID" value="RHA83770.1"/>
    <property type="molecule type" value="Genomic_DNA"/>
</dbReference>